<dbReference type="AlphaFoldDB" id="A0A0B2V9Y5"/>
<evidence type="ECO:0000313" key="3">
    <source>
        <dbReference type="Proteomes" id="UP000031036"/>
    </source>
</evidence>
<keyword evidence="1" id="KW-0648">Protein biosynthesis</keyword>
<dbReference type="PANTHER" id="PTHR11960:SF69">
    <property type="entry name" value="EUKARYOTIC TRANSLATION INITIATION FACTOR 4E-3"/>
    <property type="match status" value="1"/>
</dbReference>
<dbReference type="Gene3D" id="3.30.760.10">
    <property type="entry name" value="RNA Cap, Translation Initiation Factor Eif4e"/>
    <property type="match status" value="1"/>
</dbReference>
<dbReference type="SUPFAM" id="SSF55418">
    <property type="entry name" value="eIF4e-like"/>
    <property type="match status" value="1"/>
</dbReference>
<feature type="non-terminal residue" evidence="2">
    <location>
        <position position="133"/>
    </location>
</feature>
<dbReference type="GO" id="GO:0003743">
    <property type="term" value="F:translation initiation factor activity"/>
    <property type="evidence" value="ECO:0007669"/>
    <property type="project" value="UniProtKB-KW"/>
</dbReference>
<dbReference type="PANTHER" id="PTHR11960">
    <property type="entry name" value="EUKARYOTIC TRANSLATION INITIATION FACTOR 4E RELATED"/>
    <property type="match status" value="1"/>
</dbReference>
<protein>
    <submittedName>
        <fullName evidence="2">Eukaryotic translation initiation factor 4E-3</fullName>
    </submittedName>
</protein>
<accession>A0A0B2V9Y5</accession>
<organism evidence="2 3">
    <name type="scientific">Toxocara canis</name>
    <name type="common">Canine roundworm</name>
    <dbReference type="NCBI Taxonomy" id="6265"/>
    <lineage>
        <taxon>Eukaryota</taxon>
        <taxon>Metazoa</taxon>
        <taxon>Ecdysozoa</taxon>
        <taxon>Nematoda</taxon>
        <taxon>Chromadorea</taxon>
        <taxon>Rhabditida</taxon>
        <taxon>Spirurina</taxon>
        <taxon>Ascaridomorpha</taxon>
        <taxon>Ascaridoidea</taxon>
        <taxon>Toxocaridae</taxon>
        <taxon>Toxocara</taxon>
    </lineage>
</organism>
<dbReference type="OrthoDB" id="590761at2759"/>
<dbReference type="GO" id="GO:0016281">
    <property type="term" value="C:eukaryotic translation initiation factor 4F complex"/>
    <property type="evidence" value="ECO:0007669"/>
    <property type="project" value="TreeGrafter"/>
</dbReference>
<sequence length="133" mass="15854">MNAENSEQGDLVPLPANTPRHFLQCRWLLWYLKADRGRDWEDCLRQIAVFGTFEEFWALYKHIQPPSELTWGSDYCLFKEGIKSMWEDGSNISWLFWTIPQVDHCWLELRTSYRIGWNCQWLSSANISRTMST</sequence>
<dbReference type="InterPro" id="IPR001040">
    <property type="entry name" value="TIF_eIF_4E"/>
</dbReference>
<comment type="caution">
    <text evidence="2">The sequence shown here is derived from an EMBL/GenBank/DDBJ whole genome shotgun (WGS) entry which is preliminary data.</text>
</comment>
<dbReference type="STRING" id="6265.A0A0B2V9Y5"/>
<proteinExistence type="inferred from homology"/>
<comment type="similarity">
    <text evidence="1">Belongs to the eukaryotic initiation factor 4E family.</text>
</comment>
<gene>
    <name evidence="2" type="primary">ife-3</name>
    <name evidence="2" type="ORF">Tcan_00787</name>
</gene>
<reference evidence="2 3" key="1">
    <citation type="submission" date="2014-11" db="EMBL/GenBank/DDBJ databases">
        <title>Genetic blueprint of the zoonotic pathogen Toxocara canis.</title>
        <authorList>
            <person name="Zhu X.-Q."/>
            <person name="Korhonen P.K."/>
            <person name="Cai H."/>
            <person name="Young N.D."/>
            <person name="Nejsum P."/>
            <person name="von Samson-Himmelstjerna G."/>
            <person name="Boag P.R."/>
            <person name="Tan P."/>
            <person name="Li Q."/>
            <person name="Min J."/>
            <person name="Yang Y."/>
            <person name="Wang X."/>
            <person name="Fang X."/>
            <person name="Hall R.S."/>
            <person name="Hofmann A."/>
            <person name="Sternberg P.W."/>
            <person name="Jex A.R."/>
            <person name="Gasser R.B."/>
        </authorList>
    </citation>
    <scope>NUCLEOTIDE SEQUENCE [LARGE SCALE GENOMIC DNA]</scope>
    <source>
        <strain evidence="2">PN_DK_2014</strain>
    </source>
</reference>
<dbReference type="Pfam" id="PF01652">
    <property type="entry name" value="IF4E"/>
    <property type="match status" value="1"/>
</dbReference>
<name>A0A0B2V9Y5_TOXCA</name>
<keyword evidence="1" id="KW-0694">RNA-binding</keyword>
<dbReference type="Proteomes" id="UP000031036">
    <property type="component" value="Unassembled WGS sequence"/>
</dbReference>
<keyword evidence="3" id="KW-1185">Reference proteome</keyword>
<dbReference type="InterPro" id="IPR023398">
    <property type="entry name" value="TIF_eIF4e-like"/>
</dbReference>
<dbReference type="EMBL" id="JPKZ01002138">
    <property type="protein sequence ID" value="KHN78289.1"/>
    <property type="molecule type" value="Genomic_DNA"/>
</dbReference>
<dbReference type="OMA" id="CWLELRT"/>
<evidence type="ECO:0000256" key="1">
    <source>
        <dbReference type="RuleBase" id="RU004374"/>
    </source>
</evidence>
<dbReference type="GO" id="GO:0000340">
    <property type="term" value="F:RNA 7-methylguanosine cap binding"/>
    <property type="evidence" value="ECO:0007669"/>
    <property type="project" value="TreeGrafter"/>
</dbReference>
<evidence type="ECO:0000313" key="2">
    <source>
        <dbReference type="EMBL" id="KHN78289.1"/>
    </source>
</evidence>
<keyword evidence="1 2" id="KW-0396">Initiation factor</keyword>